<feature type="region of interest" description="Disordered" evidence="1">
    <location>
        <begin position="2122"/>
        <end position="2152"/>
    </location>
</feature>
<dbReference type="Pfam" id="PF19087">
    <property type="entry name" value="DUF5776"/>
    <property type="match status" value="1"/>
</dbReference>
<feature type="compositionally biased region" description="Polar residues" evidence="1">
    <location>
        <begin position="2594"/>
        <end position="2606"/>
    </location>
</feature>
<feature type="compositionally biased region" description="Polar residues" evidence="1">
    <location>
        <begin position="2529"/>
        <end position="2547"/>
    </location>
</feature>
<feature type="region of interest" description="Disordered" evidence="1">
    <location>
        <begin position="1605"/>
        <end position="1655"/>
    </location>
</feature>
<feature type="compositionally biased region" description="Low complexity" evidence="1">
    <location>
        <begin position="180"/>
        <end position="203"/>
    </location>
</feature>
<protein>
    <submittedName>
        <fullName evidence="3">DUF5776 domain-containing protein</fullName>
    </submittedName>
</protein>
<feature type="region of interest" description="Disordered" evidence="1">
    <location>
        <begin position="2525"/>
        <end position="2574"/>
    </location>
</feature>
<feature type="region of interest" description="Disordered" evidence="1">
    <location>
        <begin position="2193"/>
        <end position="2216"/>
    </location>
</feature>
<keyword evidence="4" id="KW-1185">Reference proteome</keyword>
<name>A0ABY4PGQ9_9LACO</name>
<feature type="region of interest" description="Disordered" evidence="1">
    <location>
        <begin position="2594"/>
        <end position="2615"/>
    </location>
</feature>
<dbReference type="RefSeq" id="WP_249510909.1">
    <property type="nucleotide sequence ID" value="NZ_CP093362.1"/>
</dbReference>
<feature type="region of interest" description="Disordered" evidence="1">
    <location>
        <begin position="1019"/>
        <end position="1074"/>
    </location>
</feature>
<feature type="compositionally biased region" description="Polar residues" evidence="1">
    <location>
        <begin position="1757"/>
        <end position="1768"/>
    </location>
</feature>
<feature type="domain" description="DUF5776" evidence="2">
    <location>
        <begin position="3020"/>
        <end position="3088"/>
    </location>
</feature>
<evidence type="ECO:0000313" key="4">
    <source>
        <dbReference type="Proteomes" id="UP000831859"/>
    </source>
</evidence>
<feature type="region of interest" description="Disordered" evidence="1">
    <location>
        <begin position="2037"/>
        <end position="2056"/>
    </location>
</feature>
<feature type="region of interest" description="Disordered" evidence="1">
    <location>
        <begin position="53"/>
        <end position="120"/>
    </location>
</feature>
<feature type="compositionally biased region" description="Polar residues" evidence="1">
    <location>
        <begin position="77"/>
        <end position="120"/>
    </location>
</feature>
<feature type="region of interest" description="Disordered" evidence="1">
    <location>
        <begin position="133"/>
        <end position="238"/>
    </location>
</feature>
<feature type="compositionally biased region" description="Low complexity" evidence="1">
    <location>
        <begin position="152"/>
        <end position="168"/>
    </location>
</feature>
<reference evidence="3 4" key="1">
    <citation type="journal article" date="2022" name="Int. J. Syst. Evol. Microbiol.">
        <title>Apilactobacillus apisilvae sp. nov., Nicolia spurrieriana gen. nov. sp. nov., Bombilactobacillus folatiphilus sp. nov. and Bombilactobacillus thymidiniphilus sp. nov., four new lactic acid bacterial isolates from stingless bees Tetragonula carbonaria and Austroplebeia australis.</title>
        <authorList>
            <person name="Oliphant S.A."/>
            <person name="Watson-Haigh N.S."/>
            <person name="Sumby K.M."/>
            <person name="Gardner J."/>
            <person name="Groom S."/>
            <person name="Jiranek V."/>
        </authorList>
    </citation>
    <scope>NUCLEOTIDE SEQUENCE [LARGE SCALE GENOMIC DNA]</scope>
    <source>
        <strain evidence="3 4">SG5_A10</strain>
    </source>
</reference>
<sequence length="3092" mass="334478">MQYNKKQFRKSNDKKIMKKVKKHWVVASIASFAFFGASVFASSSMNVKADDKDSNNVIQYEPNNNQNSNNTENISSKNQNGDQSNSNEVTFNPRQRQPISSAQLQQSNLTSMQGAQTNPSTQNKVYTNAVQQNQSTSNNDKGIKDWQNGVKDNTNTSSDYNNAYNSASQGFKDSMNSDKNIVQSQNKNNTNNPASNNNKINSNYQSGVNQYNNYRDVMNSGASDAYNGKGDNSSLQTDTSSKNYYEAAYNGANNAKSDYNNVTQNEGTSNQDYTNYQQWLADNNKSQNDTPQQNRDNVKSYSDYLNDKFNSKGNVSVHTSNSAVVQVAKPDDNAIVSQQNQYNQQQNYNNNSGYALAYQYGINYFLANKGAEDAKAGKWNGTNGSNTMKSFYQPSSGSTNPYDQAYLGAQAAVNKQISQTQSGTNTTVNNYSGTNNSAYYQSGYNDAANQTQNGTVYIGNAVQMDNVFKNDMANVNSLKLVNDIAYMNYDKFALTAVKNINSTNLDIDGQNHMLDQTDTNYTFWPNNPNTKLNIHNFQTIYGASYYGPFAFDNTGNDNNANTYSITYSNINYIGSKLVSSYYSDVYVNGSVNQDDVDTYTSPFNSMATQTDNIYGNGGNYQPGVQINNMILGAGAKYFVNTAQQTGGTTLQIRGNLTLGQNSTMTLMPTGAAQGQNSPDNVNNYGIDIQNADSSLNVNKGATLNVYPETKYGQYVSGIHSNGNININGGTINAEAYGEFANGKNVLIYSNGSIDVLNGGNLNVKVAGTNNNSAGLINNNSVMNINSGGTLTVDGSNTNGVVNLINGNQLNVYDVGNRNVNLLRNSNNNSSFSTAGINGYTVRAYTDPAKPNDTWYYDFNMDSSGNYTGTDQNGKKTTGNINTQSLYIAAVPSAYFVGPIYVTKNLSGNTVINGYARVAQYSSTAGPVYIQYVAGNSDGQSIPQYTDMQTIGNPSIGNSFSSLDKDKYNQQVQINGKNDLIPISFTLPAGSPSYNTYGVRLRYGVSGVNEVIANNKYTSSVEGRNQTSDGNLSENNSVLSAGSIDSSNQGTDNALDDLSNQTSDKSSTMYQKDPDYTNAYDSVTAGYNLYGKNPNLGLNDQSNVNSILQNLQASNYDVVNGSFNNIADPSSFIKGYARAKADAQGYIDGANAFDKNGYNQADNSQTNSYKNNYNQAFTFAMNGFQNALDGNKNLPNPNAGDNDPENIAYNAGYNEETNAMNGSKLAAQNQNASVNGQANSYQAGFNAYNQALNDYNTKHQASDVSSQPPLYQKMYNYQFNGICNDVAKGVQDAQNNPNQGDAYNGSPAQKQAYAATVAGNNAQANNSPKPSDFDKQSPIYQNAYNNAYNQAQQAQKNGAALTPGQQAAINNNNNNNQNASSDAAQANPANDSKYQGNSNADMTYQGAKDGYANGGNGSMDTTKTSNQNYVNAFNVAQAKAKTAASNGANQFLSGQNNKPTESTPAEQSADQYGYQQAQKGYNANPVDQSNTDPSYRAGVKAAQDKNTGAQYAQQHPTQGINYQGQNQNQIDAYNATVDGSKAGASGITKPDLSKQSRVYQDAYNSAYQHANDIANRAAAGQLNENNLITPLDRNSFAQGTSDAQNGYNIALENNPTTNDSKYNGTSNIDKAYQGARDGFTDGTTPNSSPKSNDPVYLNEYNRAKNDAAKAANTGAQEFAQGNDKGSSSTSSSNDALSAAQNKGFEQAQTGYRNQIANDVDGNNKNVNYAQGVQAAKDVQSGQELAKTDLSTGLEHPSSIAQSQSFNGSKDGTMDGASGKPMNPKENNDFYNSSYQKAYKNAQYLAQQGAEGNPVDQNKLNNDKMASEAYSQGVNDYNNAYQQALSQNTPDNDGQHTGDSNYDQAYNGSIDGFKAGNNPKSQPTSSNPVYMRAYNQAQQNASRAVTDGINEFKAGKSQTEVSDKNDPVSEAQNTAFNQAKAGYNANPVDSTNKNPGYLAGIQMAKDKNQGISDAQNANQPDPNYQGSDEQKQAYNATFAGIKAAMNGQAQPDLSNQPKVYQDAYNQAYQQAKANADKIAQGNTPTDLTPAQKQANADAQQAITNAANAANDNNPANDAKYAGNTNADQAYQGAKAGLANGGTGKMDPSKANNPYYKNAFDNAQRQAQQAAQNGANQYVNGETNNPTESNNAGKAADNYGYQQAQKGYQAQMNGTADSQNNDPSYQAGIKMANAANQGASDANNASQPDASYNGSPAQKQAYQATFDGTQAAMNGQPIPSDLNKQSQAYQDAYNKAYNDTDQKAKANATDIIDDKIPADLSNAQQQAAHQASKVMNDAIKAADANNPDNDAQYSGNTNADKAYQGAKDGYANNGNNTIDPTKAKDPYYKSAYDKANNDARQAAQAGLNEFRNGRENSSSQGRNDAINNAHNDGYNSAQDGYNEQRKNQVDPSNNDPSYQAGVQMAIDEANGANDAQNSEHPKKDYQGSYDQKQAYQATYDGIAAGANSAPKPSDLNTKSRTYQDAYNAAYNQAQASANALANGGPNTNLSPAEKTVITDANTNVDQAKKAANENNPSNDDKYNGNTNSDMAYQGIKDGYANGGNNQINPNKANNPFYRNAFNDAQQKAKAAVQNGLNQFTNGDSNTPNEGTPAEQAASRNAYNDAQNMYQQTMNGANNIDHNNLTPAQKAGYDKAKNVLSGLSDNINGKQPENNDKNYMNGYNTAKTAMDNAINDARNGKHTSNVPSGLNPDIYNNIYKEAQAAYNDGISGKASNPNTNNAIDKSVYSHAYKMGQNDIVIPSSNNDLHANTVNKPNINHNKANKGFNTQDFYLGEMNALRNIKNAKVSSSSYNDGYRNGLLGLSGMRDAANKSLMKKFSNKQDKASYDDGYSGYKHGIAAAKRTMKANKRLSKHDLAGKNAIYVHAFKQGMKVEQRHQHNLGIKRGIEKAKSMHAVPTNLNITHSLTYAKSYMSAYKREMKRKMPKYVYNVRKIFTHSNVKFTRSDRIKEYVRKPRYDSNIFKVVGIEYYKNGTPRYRVRGGGIVSKSGTGVIAADNSVVNVYYQHNFKQIRVIKPKGALVHTGKKFSKNNVARRAYHGEIFNVDKVVNYKGLTRFYIGHGEYVTANKTYVGKVK</sequence>
<feature type="region of interest" description="Disordered" evidence="1">
    <location>
        <begin position="2300"/>
        <end position="2342"/>
    </location>
</feature>
<organism evidence="3 4">
    <name type="scientific">Apilactobacillus apisilvae</name>
    <dbReference type="NCBI Taxonomy" id="2923364"/>
    <lineage>
        <taxon>Bacteria</taxon>
        <taxon>Bacillati</taxon>
        <taxon>Bacillota</taxon>
        <taxon>Bacilli</taxon>
        <taxon>Lactobacillales</taxon>
        <taxon>Lactobacillaceae</taxon>
        <taxon>Apilactobacillus</taxon>
    </lineage>
</organism>
<feature type="compositionally biased region" description="Low complexity" evidence="1">
    <location>
        <begin position="1351"/>
        <end position="1391"/>
    </location>
</feature>
<dbReference type="Proteomes" id="UP000831859">
    <property type="component" value="Chromosome"/>
</dbReference>
<feature type="compositionally biased region" description="Polar residues" evidence="1">
    <location>
        <begin position="204"/>
        <end position="213"/>
    </location>
</feature>
<feature type="compositionally biased region" description="Polar residues" evidence="1">
    <location>
        <begin position="1605"/>
        <end position="1627"/>
    </location>
</feature>
<accession>A0ABY4PGQ9</accession>
<feature type="compositionally biased region" description="Low complexity" evidence="1">
    <location>
        <begin position="2559"/>
        <end position="2572"/>
    </location>
</feature>
<feature type="region of interest" description="Disordered" evidence="1">
    <location>
        <begin position="1749"/>
        <end position="1789"/>
    </location>
</feature>
<feature type="region of interest" description="Disordered" evidence="1">
    <location>
        <begin position="1351"/>
        <end position="1422"/>
    </location>
</feature>
<feature type="compositionally biased region" description="Polar residues" evidence="1">
    <location>
        <begin position="2372"/>
        <end position="2398"/>
    </location>
</feature>
<feature type="region of interest" description="Disordered" evidence="1">
    <location>
        <begin position="1843"/>
        <end position="1886"/>
    </location>
</feature>
<feature type="compositionally biased region" description="Low complexity" evidence="1">
    <location>
        <begin position="63"/>
        <end position="76"/>
    </location>
</feature>
<dbReference type="EMBL" id="CP093362">
    <property type="protein sequence ID" value="UQS84929.1"/>
    <property type="molecule type" value="Genomic_DNA"/>
</dbReference>
<feature type="compositionally biased region" description="Polar residues" evidence="1">
    <location>
        <begin position="1843"/>
        <end position="1865"/>
    </location>
</feature>
<feature type="compositionally biased region" description="Polar residues" evidence="1">
    <location>
        <begin position="2135"/>
        <end position="2149"/>
    </location>
</feature>
<feature type="compositionally biased region" description="Polar residues" evidence="1">
    <location>
        <begin position="1876"/>
        <end position="1886"/>
    </location>
</feature>
<evidence type="ECO:0000313" key="3">
    <source>
        <dbReference type="EMBL" id="UQS84929.1"/>
    </source>
</evidence>
<proteinExistence type="predicted"/>
<feature type="compositionally biased region" description="Polar residues" evidence="1">
    <location>
        <begin position="1392"/>
        <end position="1401"/>
    </location>
</feature>
<gene>
    <name evidence="3" type="ORF">MOO46_06710</name>
</gene>
<feature type="region of interest" description="Disordered" evidence="1">
    <location>
        <begin position="1448"/>
        <end position="1472"/>
    </location>
</feature>
<feature type="compositionally biased region" description="Polar residues" evidence="1">
    <location>
        <begin position="1640"/>
        <end position="1650"/>
    </location>
</feature>
<feature type="compositionally biased region" description="Low complexity" evidence="1">
    <location>
        <begin position="2122"/>
        <end position="2134"/>
    </location>
</feature>
<feature type="region of interest" description="Disordered" evidence="1">
    <location>
        <begin position="2368"/>
        <end position="2416"/>
    </location>
</feature>
<feature type="region of interest" description="Disordered" evidence="1">
    <location>
        <begin position="1677"/>
        <end position="1699"/>
    </location>
</feature>
<evidence type="ECO:0000259" key="2">
    <source>
        <dbReference type="Pfam" id="PF19087"/>
    </source>
</evidence>
<evidence type="ECO:0000256" key="1">
    <source>
        <dbReference type="SAM" id="MobiDB-lite"/>
    </source>
</evidence>
<feature type="compositionally biased region" description="Low complexity" evidence="1">
    <location>
        <begin position="1685"/>
        <end position="1698"/>
    </location>
</feature>
<dbReference type="InterPro" id="IPR044081">
    <property type="entry name" value="DUF5776"/>
</dbReference>
<feature type="compositionally biased region" description="Polar residues" evidence="1">
    <location>
        <begin position="1019"/>
        <end position="1069"/>
    </location>
</feature>